<dbReference type="InterPro" id="IPR013368">
    <property type="entry name" value="YecD_YerC"/>
</dbReference>
<dbReference type="PIRSF" id="PIRSF012508">
    <property type="entry name" value="YerC"/>
    <property type="match status" value="1"/>
</dbReference>
<reference evidence="1 2" key="1">
    <citation type="submission" date="2020-02" db="EMBL/GenBank/DDBJ databases">
        <authorList>
            <person name="Hogendoorn C."/>
        </authorList>
    </citation>
    <scope>NUCLEOTIDE SEQUENCE [LARGE SCALE GENOMIC DNA]</scope>
    <source>
        <strain evidence="1">R501</strain>
    </source>
</reference>
<proteinExistence type="predicted"/>
<sequence>MNPKLQNPAADALWEAVLALRTPAECQAFFEDILTVAEMEALAQRWAVATMLDEGRTYEEIAHATGASSATISRVKRALTFGADGYRLVLDRLKVRRRNRVPAGSNNAP</sequence>
<dbReference type="Proteomes" id="UP000503399">
    <property type="component" value="Chromosome"/>
</dbReference>
<dbReference type="Pfam" id="PF01371">
    <property type="entry name" value="Trp_repressor"/>
    <property type="match status" value="1"/>
</dbReference>
<gene>
    <name evidence="1" type="primary">yerC</name>
    <name evidence="1" type="ORF">R50_1750</name>
</gene>
<keyword evidence="2" id="KW-1185">Reference proteome</keyword>
<organism evidence="1 2">
    <name type="scientific">Candidatus Hydrogenisulfobacillus filiaventi</name>
    <dbReference type="NCBI Taxonomy" id="2707344"/>
    <lineage>
        <taxon>Bacteria</taxon>
        <taxon>Bacillati</taxon>
        <taxon>Bacillota</taxon>
        <taxon>Clostridia</taxon>
        <taxon>Eubacteriales</taxon>
        <taxon>Clostridiales Family XVII. Incertae Sedis</taxon>
        <taxon>Candidatus Hydrogenisulfobacillus</taxon>
    </lineage>
</organism>
<dbReference type="InterPro" id="IPR010921">
    <property type="entry name" value="Trp_repressor/repl_initiator"/>
</dbReference>
<dbReference type="GO" id="GO:0043565">
    <property type="term" value="F:sequence-specific DNA binding"/>
    <property type="evidence" value="ECO:0007669"/>
    <property type="project" value="InterPro"/>
</dbReference>
<dbReference type="EMBL" id="LR778114">
    <property type="protein sequence ID" value="CAB1129251.1"/>
    <property type="molecule type" value="Genomic_DNA"/>
</dbReference>
<dbReference type="AlphaFoldDB" id="A0A6F8ZIH8"/>
<dbReference type="GO" id="GO:0003700">
    <property type="term" value="F:DNA-binding transcription factor activity"/>
    <property type="evidence" value="ECO:0007669"/>
    <property type="project" value="InterPro"/>
</dbReference>
<name>A0A6F8ZIH8_9FIRM</name>
<protein>
    <submittedName>
        <fullName evidence="1">Transcriptional repressor - histidine operons</fullName>
    </submittedName>
</protein>
<dbReference type="PANTHER" id="PTHR40080:SF1">
    <property type="entry name" value="TRPR-LIKE PROTEIN YERC_YECD"/>
    <property type="match status" value="1"/>
</dbReference>
<dbReference type="PANTHER" id="PTHR40080">
    <property type="entry name" value="LMO1763 PROTEIN"/>
    <property type="match status" value="1"/>
</dbReference>
<evidence type="ECO:0000313" key="2">
    <source>
        <dbReference type="Proteomes" id="UP000503399"/>
    </source>
</evidence>
<evidence type="ECO:0000313" key="1">
    <source>
        <dbReference type="EMBL" id="CAB1129251.1"/>
    </source>
</evidence>
<dbReference type="Gene3D" id="1.10.1270.10">
    <property type="entry name" value="TrpR-like"/>
    <property type="match status" value="1"/>
</dbReference>
<dbReference type="InterPro" id="IPR038116">
    <property type="entry name" value="TrpR-like_sf"/>
</dbReference>
<dbReference type="SUPFAM" id="SSF48295">
    <property type="entry name" value="TrpR-like"/>
    <property type="match status" value="1"/>
</dbReference>
<dbReference type="NCBIfam" id="TIGR02531">
    <property type="entry name" value="yecD_yerC"/>
    <property type="match status" value="1"/>
</dbReference>
<dbReference type="KEGG" id="hfv:R50_1750"/>
<accession>A0A6F8ZIH8</accession>
<dbReference type="InterPro" id="IPR000831">
    <property type="entry name" value="Trp_repress"/>
</dbReference>